<dbReference type="Pfam" id="PF01071">
    <property type="entry name" value="GARS_A"/>
    <property type="match status" value="1"/>
</dbReference>
<dbReference type="InterPro" id="IPR036477">
    <property type="entry name" value="Formyl_transf_N_sf"/>
</dbReference>
<evidence type="ECO:0000256" key="27">
    <source>
        <dbReference type="PROSITE-ProRule" id="PRU00409"/>
    </source>
</evidence>
<evidence type="ECO:0000256" key="13">
    <source>
        <dbReference type="ARBA" id="ARBA00021140"/>
    </source>
</evidence>
<dbReference type="FunFam" id="3.40.50.170:FF:000013">
    <property type="entry name" value="Phosphoribosylamine-glycine ligase"/>
    <property type="match status" value="1"/>
</dbReference>
<keyword evidence="18 27" id="KW-0547">Nucleotide-binding</keyword>
<dbReference type="Gene3D" id="3.40.50.20">
    <property type="match status" value="1"/>
</dbReference>
<dbReference type="Gene3D" id="3.30.1330.10">
    <property type="entry name" value="PurM-like, N-terminal domain"/>
    <property type="match status" value="1"/>
</dbReference>
<evidence type="ECO:0000313" key="30">
    <source>
        <dbReference type="Proteomes" id="UP001224775"/>
    </source>
</evidence>
<dbReference type="InterPro" id="IPR036676">
    <property type="entry name" value="PurM-like_C_sf"/>
</dbReference>
<dbReference type="Gene3D" id="3.90.600.10">
    <property type="entry name" value="Phosphoribosylglycinamide synthetase, C-terminal domain"/>
    <property type="match status" value="1"/>
</dbReference>
<dbReference type="SUPFAM" id="SSF56042">
    <property type="entry name" value="PurM C-terminal domain-like"/>
    <property type="match status" value="1"/>
</dbReference>
<dbReference type="SUPFAM" id="SSF53328">
    <property type="entry name" value="Formyltransferase"/>
    <property type="match status" value="1"/>
</dbReference>
<dbReference type="InterPro" id="IPR020562">
    <property type="entry name" value="PRibGlycinamide_synth_N"/>
</dbReference>
<dbReference type="PROSITE" id="PS50975">
    <property type="entry name" value="ATP_GRASP"/>
    <property type="match status" value="1"/>
</dbReference>
<dbReference type="HAMAP" id="MF_00741">
    <property type="entry name" value="AIRS"/>
    <property type="match status" value="1"/>
</dbReference>
<dbReference type="InterPro" id="IPR013815">
    <property type="entry name" value="ATP_grasp_subdomain_1"/>
</dbReference>
<comment type="caution">
    <text evidence="29">The sequence shown here is derived from an EMBL/GenBank/DDBJ whole genome shotgun (WGS) entry which is preliminary data.</text>
</comment>
<comment type="subcellular location">
    <subcellularLocation>
        <location evidence="1">Cytoplasm</location>
    </subcellularLocation>
</comment>
<evidence type="ECO:0000256" key="16">
    <source>
        <dbReference type="ARBA" id="ARBA00022679"/>
    </source>
</evidence>
<dbReference type="NCBIfam" id="TIGR00878">
    <property type="entry name" value="purM"/>
    <property type="match status" value="1"/>
</dbReference>
<dbReference type="GO" id="GO:0006189">
    <property type="term" value="P:'de novo' IMP biosynthetic process"/>
    <property type="evidence" value="ECO:0007669"/>
    <property type="project" value="InterPro"/>
</dbReference>
<keyword evidence="17" id="KW-0479">Metal-binding</keyword>
<comment type="catalytic activity">
    <reaction evidence="26">
        <text>2-formamido-N(1)-(5-O-phospho-beta-D-ribosyl)acetamidine + ATP = 5-amino-1-(5-phospho-beta-D-ribosyl)imidazole + ADP + phosphate + H(+)</text>
        <dbReference type="Rhea" id="RHEA:23032"/>
        <dbReference type="ChEBI" id="CHEBI:15378"/>
        <dbReference type="ChEBI" id="CHEBI:30616"/>
        <dbReference type="ChEBI" id="CHEBI:43474"/>
        <dbReference type="ChEBI" id="CHEBI:137981"/>
        <dbReference type="ChEBI" id="CHEBI:147287"/>
        <dbReference type="ChEBI" id="CHEBI:456216"/>
        <dbReference type="EC" id="6.3.3.1"/>
    </reaction>
</comment>
<evidence type="ECO:0000256" key="26">
    <source>
        <dbReference type="ARBA" id="ARBA00049057"/>
    </source>
</evidence>
<dbReference type="GO" id="GO:0004644">
    <property type="term" value="F:phosphoribosylglycinamide formyltransferase activity"/>
    <property type="evidence" value="ECO:0007669"/>
    <property type="project" value="UniProtKB-EC"/>
</dbReference>
<dbReference type="Pfam" id="PF00586">
    <property type="entry name" value="AIRS"/>
    <property type="match status" value="1"/>
</dbReference>
<organism evidence="29 30">
    <name type="scientific">Skeletonema marinoi</name>
    <dbReference type="NCBI Taxonomy" id="267567"/>
    <lineage>
        <taxon>Eukaryota</taxon>
        <taxon>Sar</taxon>
        <taxon>Stramenopiles</taxon>
        <taxon>Ochrophyta</taxon>
        <taxon>Bacillariophyta</taxon>
        <taxon>Coscinodiscophyceae</taxon>
        <taxon>Thalassiosirophycidae</taxon>
        <taxon>Thalassiosirales</taxon>
        <taxon>Skeletonemataceae</taxon>
        <taxon>Skeletonema</taxon>
        <taxon>Skeletonema marinoi-dohrnii complex</taxon>
    </lineage>
</organism>
<evidence type="ECO:0000256" key="1">
    <source>
        <dbReference type="ARBA" id="ARBA00004496"/>
    </source>
</evidence>
<dbReference type="Pfam" id="PF02843">
    <property type="entry name" value="GARS_C"/>
    <property type="match status" value="1"/>
</dbReference>
<dbReference type="InterPro" id="IPR020561">
    <property type="entry name" value="PRibGlycinamid_synth_ATP-grasp"/>
</dbReference>
<keyword evidence="20 27" id="KW-0067">ATP-binding</keyword>
<dbReference type="InterPro" id="IPR020560">
    <property type="entry name" value="PRibGlycinamide_synth_C-dom"/>
</dbReference>
<dbReference type="FunFam" id="3.90.650.10:FF:000011">
    <property type="entry name" value="Phosphoribosylformylglycinamidine cyclo-ligase"/>
    <property type="match status" value="1"/>
</dbReference>
<evidence type="ECO:0000256" key="21">
    <source>
        <dbReference type="ARBA" id="ARBA00023211"/>
    </source>
</evidence>
<name>A0AAD8Y0X0_9STRA</name>
<comment type="pathway">
    <text evidence="2">Purine metabolism; IMP biosynthesis via de novo pathway; 5-amino-1-(5-phospho-D-ribosyl)imidazole from N(2)-formyl-N(1)-(5-phospho-D-ribosyl)glycinamide: step 2/2.</text>
</comment>
<evidence type="ECO:0000256" key="12">
    <source>
        <dbReference type="ARBA" id="ARBA00020367"/>
    </source>
</evidence>
<dbReference type="InterPro" id="IPR004733">
    <property type="entry name" value="PurM_cligase"/>
</dbReference>
<sequence>MNSKADILLVGFGGSTPAPVLELVSQAVSKHGYQSIQPLRSQNFEYELLKAPYRTFLNTAAGKTTDTQLIIYNLPSSLTEYLSEASQKEASFIRSTLFAGSNASAGQVIAFDVSSNSFLGLDSSSSDIIDFIKTNPSLSGSLACATLAALSALDSKATEQLLPATTQSDTVVLIGSGGREHALAVALAQSPLVKEVIVCPGNGGTKAEGGKISNAVDSDGNPISKQDNDTVLELVKRVNAKMVVVGPEQPLVDGVVDVLAVECPSVKVFGPSKAGAELEASKAFTKDFLQQHDIPTAKYQNFTSADEAIAYVKALDPNDRQVVKASGLAAGKGVLLPTTQEETIEAVKEIMSDKAFGAAGDTCVIESFMTGPEASCLAFCDGKTAVLMPAAQDHKRALDNDEGLNTGGMGAYAPAPCVTPEMHKEIEAMCIKTVEKMAERGTPYVGVLYAGMMLTPNGPSMLEYNCRFGDPETQVVLPLLETDLYEVMTACCDGKLDSIDVRFKENVSAATVVCAAKGYPESYPKGMAIQGLEQAGSVDNVKVYHAGTKLDDENVTRCSGGRVLAVTGMGSNLTEALAASYKTVKQITFEDSNGDSLMHYRTDIAKGAIRKKLRIGVMGSTRGTALLPVMEAIAAGSLHAEIVAVVSNRSKALILEKGKSLGVTVTTQFVSSKGLTRDQYDAECTSVLVGAGVEYMLLVGYMRILSKQFCDYWAGRCINVHPSLLPKHAGGMDLEVHQAVIDAKESESGCTIHEVTEEVDGGPIVIQKVVKVDDSDTAESLKSKVQALEGVAFIEAIQKKCKTTVSYADAGVSIDAGNSLVEMIKPACKATRRPGCDADLGGFGGLFDLAAAGYKSEDTIIIGATDGVGTKLRVAHMTKKHESVGIDLVAMCVNDLIVAGGEPLFFLDYFATGKLDVNEAAAVVRGIAEGCSQAGCGLIGGETAEMPSMYAPGDYDLAGFSVGAVHKDKVLPQNVSAGDVLLGLPSSGVHSNGFSLVRKLVEKANLDYESACPWDKNAGTVGDSLLTPTKIYVKCCLPLLKKDMLTGLSHITGGGLLENLPRSLPSNVKAEITGHPPLPAVFSWMKQISGLDDYEMLRTFNNGVGMVLIVKSDVVDEAKTLLREAGEDVVYDLGVLTERQGDEEQVEMKCSLA</sequence>
<dbReference type="InterPro" id="IPR001555">
    <property type="entry name" value="GART_AS"/>
</dbReference>
<dbReference type="SUPFAM" id="SSF55326">
    <property type="entry name" value="PurM N-terminal domain-like"/>
    <property type="match status" value="1"/>
</dbReference>
<evidence type="ECO:0000256" key="9">
    <source>
        <dbReference type="ARBA" id="ARBA00012254"/>
    </source>
</evidence>
<keyword evidence="22" id="KW-0511">Multifunctional enzyme</keyword>
<dbReference type="GO" id="GO:0005829">
    <property type="term" value="C:cytosol"/>
    <property type="evidence" value="ECO:0007669"/>
    <property type="project" value="TreeGrafter"/>
</dbReference>
<proteinExistence type="inferred from homology"/>
<dbReference type="PANTHER" id="PTHR10520">
    <property type="entry name" value="TRIFUNCTIONAL PURINE BIOSYNTHETIC PROTEIN ADENOSINE-3-RELATED"/>
    <property type="match status" value="1"/>
</dbReference>
<dbReference type="GO" id="GO:0046872">
    <property type="term" value="F:metal ion binding"/>
    <property type="evidence" value="ECO:0007669"/>
    <property type="project" value="UniProtKB-KW"/>
</dbReference>
<dbReference type="Gene3D" id="3.40.50.170">
    <property type="entry name" value="Formyl transferase, N-terminal domain"/>
    <property type="match status" value="1"/>
</dbReference>
<protein>
    <recommendedName>
        <fullName evidence="12">Phosphoribosylformylglycinamidine cyclo-ligase</fullName>
        <ecNumber evidence="9">2.1.2.2</ecNumber>
        <ecNumber evidence="10">6.3.3.1</ecNumber>
        <ecNumber evidence="11">6.3.4.13</ecNumber>
    </recommendedName>
    <alternativeName>
        <fullName evidence="24">AIR synthase</fullName>
    </alternativeName>
    <alternativeName>
        <fullName evidence="25">AIRS</fullName>
    </alternativeName>
    <alternativeName>
        <fullName evidence="23">Phosphoribosyl-aminoimidazole synthetase</fullName>
    </alternativeName>
    <alternativeName>
        <fullName evidence="13">Trifunctional purine biosynthetic protein adenosine-3</fullName>
    </alternativeName>
</protein>
<keyword evidence="19" id="KW-0658">Purine biosynthesis</keyword>
<evidence type="ECO:0000256" key="6">
    <source>
        <dbReference type="ARBA" id="ARBA00008630"/>
    </source>
</evidence>
<evidence type="ECO:0000256" key="14">
    <source>
        <dbReference type="ARBA" id="ARBA00022490"/>
    </source>
</evidence>
<dbReference type="PROSITE" id="PS00373">
    <property type="entry name" value="GART"/>
    <property type="match status" value="1"/>
</dbReference>
<comment type="similarity">
    <text evidence="7">In the central section; belongs to the AIR synthase family.</text>
</comment>
<evidence type="ECO:0000313" key="29">
    <source>
        <dbReference type="EMBL" id="KAK1736906.1"/>
    </source>
</evidence>
<dbReference type="FunFam" id="3.30.1490.20:FF:000006">
    <property type="entry name" value="phosphoribosylamine--glycine ligase, chloroplastic-like"/>
    <property type="match status" value="1"/>
</dbReference>
<evidence type="ECO:0000256" key="18">
    <source>
        <dbReference type="ARBA" id="ARBA00022741"/>
    </source>
</evidence>
<evidence type="ECO:0000256" key="2">
    <source>
        <dbReference type="ARBA" id="ARBA00004686"/>
    </source>
</evidence>
<dbReference type="InterPro" id="IPR011054">
    <property type="entry name" value="Rudment_hybrid_motif"/>
</dbReference>
<dbReference type="InterPro" id="IPR002376">
    <property type="entry name" value="Formyl_transf_N"/>
</dbReference>
<dbReference type="EMBL" id="JATAAI010000027">
    <property type="protein sequence ID" value="KAK1736906.1"/>
    <property type="molecule type" value="Genomic_DNA"/>
</dbReference>
<feature type="domain" description="ATP-grasp" evidence="28">
    <location>
        <begin position="286"/>
        <end position="493"/>
    </location>
</feature>
<evidence type="ECO:0000256" key="20">
    <source>
        <dbReference type="ARBA" id="ARBA00022840"/>
    </source>
</evidence>
<evidence type="ECO:0000256" key="17">
    <source>
        <dbReference type="ARBA" id="ARBA00022723"/>
    </source>
</evidence>
<evidence type="ECO:0000256" key="5">
    <source>
        <dbReference type="ARBA" id="ARBA00007423"/>
    </source>
</evidence>
<dbReference type="HAMAP" id="MF_01930">
    <property type="entry name" value="PurN"/>
    <property type="match status" value="1"/>
</dbReference>
<evidence type="ECO:0000256" key="24">
    <source>
        <dbReference type="ARBA" id="ARBA00032931"/>
    </source>
</evidence>
<dbReference type="HAMAP" id="MF_00138">
    <property type="entry name" value="GARS"/>
    <property type="match status" value="1"/>
</dbReference>
<dbReference type="SMART" id="SM01210">
    <property type="entry name" value="GARS_C"/>
    <property type="match status" value="1"/>
</dbReference>
<dbReference type="SUPFAM" id="SSF51246">
    <property type="entry name" value="Rudiment single hybrid motif"/>
    <property type="match status" value="1"/>
</dbReference>
<dbReference type="FunFam" id="3.30.1330.10:FF:000001">
    <property type="entry name" value="Phosphoribosylformylglycinamidine cyclo-ligase"/>
    <property type="match status" value="1"/>
</dbReference>
<dbReference type="EC" id="2.1.2.2" evidence="9"/>
<dbReference type="Pfam" id="PF02769">
    <property type="entry name" value="AIRS_C"/>
    <property type="match status" value="1"/>
</dbReference>
<dbReference type="EC" id="6.3.4.13" evidence="11"/>
<dbReference type="GO" id="GO:0004637">
    <property type="term" value="F:phosphoribosylamine-glycine ligase activity"/>
    <property type="evidence" value="ECO:0007669"/>
    <property type="project" value="UniProtKB-EC"/>
</dbReference>
<gene>
    <name evidence="29" type="ORF">QTG54_012351</name>
</gene>
<dbReference type="SMART" id="SM01209">
    <property type="entry name" value="GARS_A"/>
    <property type="match status" value="1"/>
</dbReference>
<evidence type="ECO:0000256" key="3">
    <source>
        <dbReference type="ARBA" id="ARBA00005054"/>
    </source>
</evidence>
<evidence type="ECO:0000256" key="7">
    <source>
        <dbReference type="ARBA" id="ARBA00008696"/>
    </source>
</evidence>
<comment type="similarity">
    <text evidence="6">In the C-terminal section; belongs to the GART family.</text>
</comment>
<comment type="similarity">
    <text evidence="8">Belongs to the AIR synthase family.</text>
</comment>
<dbReference type="InterPro" id="IPR011761">
    <property type="entry name" value="ATP-grasp"/>
</dbReference>
<dbReference type="InterPro" id="IPR036921">
    <property type="entry name" value="PurM-like_N_sf"/>
</dbReference>
<dbReference type="Pfam" id="PF02844">
    <property type="entry name" value="GARS_N"/>
    <property type="match status" value="1"/>
</dbReference>
<dbReference type="InterPro" id="IPR037123">
    <property type="entry name" value="PRibGlycinamide_synth_C_sf"/>
</dbReference>
<dbReference type="CDD" id="cd02196">
    <property type="entry name" value="PurM"/>
    <property type="match status" value="1"/>
</dbReference>
<evidence type="ECO:0000256" key="4">
    <source>
        <dbReference type="ARBA" id="ARBA00005174"/>
    </source>
</evidence>
<accession>A0AAD8Y0X0</accession>
<dbReference type="GO" id="GO:0046084">
    <property type="term" value="P:adenine biosynthetic process"/>
    <property type="evidence" value="ECO:0007669"/>
    <property type="project" value="TreeGrafter"/>
</dbReference>
<keyword evidence="30" id="KW-1185">Reference proteome</keyword>
<dbReference type="Gene3D" id="3.90.650.10">
    <property type="entry name" value="PurM-like C-terminal domain"/>
    <property type="match status" value="1"/>
</dbReference>
<dbReference type="SUPFAM" id="SSF56059">
    <property type="entry name" value="Glutathione synthetase ATP-binding domain-like"/>
    <property type="match status" value="1"/>
</dbReference>
<keyword evidence="16" id="KW-0808">Transferase</keyword>
<dbReference type="Proteomes" id="UP001224775">
    <property type="component" value="Unassembled WGS sequence"/>
</dbReference>
<dbReference type="FunFam" id="3.30.470.20:FF:000018">
    <property type="entry name" value="Trifunctional purine biosynthetic protein adenosine-3"/>
    <property type="match status" value="1"/>
</dbReference>
<dbReference type="GO" id="GO:0004641">
    <property type="term" value="F:phosphoribosylformylglycinamidine cyclo-ligase activity"/>
    <property type="evidence" value="ECO:0007669"/>
    <property type="project" value="UniProtKB-EC"/>
</dbReference>
<comment type="similarity">
    <text evidence="5">In the N-terminal section; belongs to the GARS family.</text>
</comment>
<dbReference type="Pfam" id="PF00551">
    <property type="entry name" value="Formyl_trans_N"/>
    <property type="match status" value="1"/>
</dbReference>
<evidence type="ECO:0000256" key="19">
    <source>
        <dbReference type="ARBA" id="ARBA00022755"/>
    </source>
</evidence>
<dbReference type="InterPro" id="IPR016185">
    <property type="entry name" value="PreATP-grasp_dom_sf"/>
</dbReference>
<dbReference type="InterPro" id="IPR000115">
    <property type="entry name" value="PRibGlycinamide_synth"/>
</dbReference>
<keyword evidence="21" id="KW-0464">Manganese</keyword>
<dbReference type="InterPro" id="IPR020559">
    <property type="entry name" value="PRibGlycinamide_synth_CS"/>
</dbReference>
<dbReference type="PANTHER" id="PTHR10520:SF12">
    <property type="entry name" value="TRIFUNCTIONAL PURINE BIOSYNTHETIC PROTEIN ADENOSINE-3"/>
    <property type="match status" value="1"/>
</dbReference>
<evidence type="ECO:0000256" key="8">
    <source>
        <dbReference type="ARBA" id="ARBA00010280"/>
    </source>
</evidence>
<comment type="pathway">
    <text evidence="3">Purine metabolism; IMP biosynthesis via de novo pathway; N(2)-formyl-N(1)-(5-phospho-D-ribosyl)glycinamide from N(1)-(5-phospho-D-ribosyl)glycinamide (10-formyl THF route): step 1/1.</text>
</comment>
<evidence type="ECO:0000256" key="10">
    <source>
        <dbReference type="ARBA" id="ARBA00013047"/>
    </source>
</evidence>
<evidence type="ECO:0000256" key="22">
    <source>
        <dbReference type="ARBA" id="ARBA00023268"/>
    </source>
</evidence>
<dbReference type="Gene3D" id="3.30.470.20">
    <property type="entry name" value="ATP-grasp fold, B domain"/>
    <property type="match status" value="1"/>
</dbReference>
<dbReference type="InterPro" id="IPR016188">
    <property type="entry name" value="PurM-like_N"/>
</dbReference>
<comment type="pathway">
    <text evidence="4">Purine metabolism; IMP biosynthesis via de novo pathway; N(1)-(5-phospho-D-ribosyl)glycinamide from 5-phospho-alpha-D-ribose 1-diphosphate: step 2/2.</text>
</comment>
<evidence type="ECO:0000256" key="15">
    <source>
        <dbReference type="ARBA" id="ARBA00022598"/>
    </source>
</evidence>
<keyword evidence="14" id="KW-0963">Cytoplasm</keyword>
<evidence type="ECO:0000256" key="11">
    <source>
        <dbReference type="ARBA" id="ARBA00013255"/>
    </source>
</evidence>
<dbReference type="PROSITE" id="PS00184">
    <property type="entry name" value="GARS"/>
    <property type="match status" value="1"/>
</dbReference>
<dbReference type="EC" id="6.3.3.1" evidence="10"/>
<reference evidence="29" key="1">
    <citation type="submission" date="2023-06" db="EMBL/GenBank/DDBJ databases">
        <title>Survivors Of The Sea: Transcriptome response of Skeletonema marinoi to long-term dormancy.</title>
        <authorList>
            <person name="Pinder M.I.M."/>
            <person name="Kourtchenko O."/>
            <person name="Robertson E.K."/>
            <person name="Larsson T."/>
            <person name="Maumus F."/>
            <person name="Osuna-Cruz C.M."/>
            <person name="Vancaester E."/>
            <person name="Stenow R."/>
            <person name="Vandepoele K."/>
            <person name="Ploug H."/>
            <person name="Bruchert V."/>
            <person name="Godhe A."/>
            <person name="Topel M."/>
        </authorList>
    </citation>
    <scope>NUCLEOTIDE SEQUENCE</scope>
    <source>
        <strain evidence="29">R05AC</strain>
    </source>
</reference>
<dbReference type="AlphaFoldDB" id="A0AAD8Y0X0"/>
<dbReference type="GO" id="GO:0005524">
    <property type="term" value="F:ATP binding"/>
    <property type="evidence" value="ECO:0007669"/>
    <property type="project" value="UniProtKB-UniRule"/>
</dbReference>
<dbReference type="InterPro" id="IPR004607">
    <property type="entry name" value="GART"/>
</dbReference>
<dbReference type="NCBIfam" id="TIGR00877">
    <property type="entry name" value="purD"/>
    <property type="match status" value="1"/>
</dbReference>
<evidence type="ECO:0000256" key="25">
    <source>
        <dbReference type="ARBA" id="ARBA00033093"/>
    </source>
</evidence>
<dbReference type="CDD" id="cd08645">
    <property type="entry name" value="FMT_core_GART"/>
    <property type="match status" value="1"/>
</dbReference>
<dbReference type="InterPro" id="IPR010918">
    <property type="entry name" value="PurM-like_C_dom"/>
</dbReference>
<dbReference type="Gene3D" id="3.30.1490.20">
    <property type="entry name" value="ATP-grasp fold, A domain"/>
    <property type="match status" value="1"/>
</dbReference>
<evidence type="ECO:0000256" key="23">
    <source>
        <dbReference type="ARBA" id="ARBA00031908"/>
    </source>
</evidence>
<evidence type="ECO:0000259" key="28">
    <source>
        <dbReference type="PROSITE" id="PS50975"/>
    </source>
</evidence>
<keyword evidence="15 29" id="KW-0436">Ligase</keyword>
<dbReference type="SUPFAM" id="SSF52440">
    <property type="entry name" value="PreATP-grasp domain"/>
    <property type="match status" value="1"/>
</dbReference>